<dbReference type="InterPro" id="IPR029052">
    <property type="entry name" value="Metallo-depent_PP-like"/>
</dbReference>
<dbReference type="Proteomes" id="UP000824260">
    <property type="component" value="Unassembled WGS sequence"/>
</dbReference>
<feature type="non-terminal residue" evidence="2">
    <location>
        <position position="163"/>
    </location>
</feature>
<organism evidence="2 3">
    <name type="scientific">Candidatus Pullichristensenella stercorigallinarum</name>
    <dbReference type="NCBI Taxonomy" id="2840909"/>
    <lineage>
        <taxon>Bacteria</taxon>
        <taxon>Bacillati</taxon>
        <taxon>Bacillota</taxon>
        <taxon>Clostridia</taxon>
        <taxon>Candidatus Pullichristensenella</taxon>
    </lineage>
</organism>
<feature type="domain" description="Calcineurin-like phosphoesterase" evidence="1">
    <location>
        <begin position="2"/>
        <end position="104"/>
    </location>
</feature>
<dbReference type="SUPFAM" id="SSF56300">
    <property type="entry name" value="Metallo-dependent phosphatases"/>
    <property type="match status" value="1"/>
</dbReference>
<comment type="caution">
    <text evidence="2">The sequence shown here is derived from an EMBL/GenBank/DDBJ whole genome shotgun (WGS) entry which is preliminary data.</text>
</comment>
<dbReference type="GO" id="GO:0016787">
    <property type="term" value="F:hydrolase activity"/>
    <property type="evidence" value="ECO:0007669"/>
    <property type="project" value="InterPro"/>
</dbReference>
<reference evidence="2" key="2">
    <citation type="journal article" date="2021" name="PeerJ">
        <title>Extensive microbial diversity within the chicken gut microbiome revealed by metagenomics and culture.</title>
        <authorList>
            <person name="Gilroy R."/>
            <person name="Ravi A."/>
            <person name="Getino M."/>
            <person name="Pursley I."/>
            <person name="Horton D.L."/>
            <person name="Alikhan N.F."/>
            <person name="Baker D."/>
            <person name="Gharbi K."/>
            <person name="Hall N."/>
            <person name="Watson M."/>
            <person name="Adriaenssens E.M."/>
            <person name="Foster-Nyarko E."/>
            <person name="Jarju S."/>
            <person name="Secka A."/>
            <person name="Antonio M."/>
            <person name="Oren A."/>
            <person name="Chaudhuri R.R."/>
            <person name="La Ragione R."/>
            <person name="Hildebrand F."/>
            <person name="Pallen M.J."/>
        </authorList>
    </citation>
    <scope>NUCLEOTIDE SEQUENCE</scope>
    <source>
        <strain evidence="2">ChiSjej6B24-2974</strain>
    </source>
</reference>
<dbReference type="AlphaFoldDB" id="A0A9D0ZLU6"/>
<reference evidence="2" key="1">
    <citation type="submission" date="2020-10" db="EMBL/GenBank/DDBJ databases">
        <authorList>
            <person name="Gilroy R."/>
        </authorList>
    </citation>
    <scope>NUCLEOTIDE SEQUENCE</scope>
    <source>
        <strain evidence="2">ChiSjej6B24-2974</strain>
    </source>
</reference>
<dbReference type="Pfam" id="PF00149">
    <property type="entry name" value="Metallophos"/>
    <property type="match status" value="1"/>
</dbReference>
<dbReference type="EMBL" id="DVFZ01000056">
    <property type="protein sequence ID" value="HIQ82616.1"/>
    <property type="molecule type" value="Genomic_DNA"/>
</dbReference>
<evidence type="ECO:0000259" key="1">
    <source>
        <dbReference type="Pfam" id="PF00149"/>
    </source>
</evidence>
<proteinExistence type="predicted"/>
<protein>
    <submittedName>
        <fullName evidence="2">Metallophosphoesterase</fullName>
    </submittedName>
</protein>
<gene>
    <name evidence="2" type="ORF">IAA52_05880</name>
</gene>
<evidence type="ECO:0000313" key="2">
    <source>
        <dbReference type="EMBL" id="HIQ82616.1"/>
    </source>
</evidence>
<sequence>MIYITGDTHGDFLRFNTSAFPEQRQMTKDDCVIICGDFGGVWRQRANPDENYWLNWLSSEKSFTTLFVDGNHENFARLNSDEFEIVDFCGGRARKIRENIFHLLRGQVYDIQGARFFAFGGASSHDIEDGILDPAAFASEAAFKLEYRRWRKAGRMFRVKDES</sequence>
<dbReference type="InterPro" id="IPR004843">
    <property type="entry name" value="Calcineurin-like_PHP"/>
</dbReference>
<name>A0A9D0ZLU6_9FIRM</name>
<dbReference type="CDD" id="cd00838">
    <property type="entry name" value="MPP_superfamily"/>
    <property type="match status" value="1"/>
</dbReference>
<accession>A0A9D0ZLU6</accession>
<evidence type="ECO:0000313" key="3">
    <source>
        <dbReference type="Proteomes" id="UP000824260"/>
    </source>
</evidence>